<evidence type="ECO:0000313" key="3">
    <source>
        <dbReference type="EMBL" id="KAF2838730.1"/>
    </source>
</evidence>
<reference evidence="3" key="1">
    <citation type="journal article" date="2020" name="Stud. Mycol.">
        <title>101 Dothideomycetes genomes: a test case for predicting lifestyles and emergence of pathogens.</title>
        <authorList>
            <person name="Haridas S."/>
            <person name="Albert R."/>
            <person name="Binder M."/>
            <person name="Bloem J."/>
            <person name="Labutti K."/>
            <person name="Salamov A."/>
            <person name="Andreopoulos B."/>
            <person name="Baker S."/>
            <person name="Barry K."/>
            <person name="Bills G."/>
            <person name="Bluhm B."/>
            <person name="Cannon C."/>
            <person name="Castanera R."/>
            <person name="Culley D."/>
            <person name="Daum C."/>
            <person name="Ezra D."/>
            <person name="Gonzalez J."/>
            <person name="Henrissat B."/>
            <person name="Kuo A."/>
            <person name="Liang C."/>
            <person name="Lipzen A."/>
            <person name="Lutzoni F."/>
            <person name="Magnuson J."/>
            <person name="Mondo S."/>
            <person name="Nolan M."/>
            <person name="Ohm R."/>
            <person name="Pangilinan J."/>
            <person name="Park H.-J."/>
            <person name="Ramirez L."/>
            <person name="Alfaro M."/>
            <person name="Sun H."/>
            <person name="Tritt A."/>
            <person name="Yoshinaga Y."/>
            <person name="Zwiers L.-H."/>
            <person name="Turgeon B."/>
            <person name="Goodwin S."/>
            <person name="Spatafora J."/>
            <person name="Crous P."/>
            <person name="Grigoriev I."/>
        </authorList>
    </citation>
    <scope>NUCLEOTIDE SEQUENCE</scope>
    <source>
        <strain evidence="3">CBS 101060</strain>
    </source>
</reference>
<feature type="compositionally biased region" description="Polar residues" evidence="1">
    <location>
        <begin position="71"/>
        <end position="82"/>
    </location>
</feature>
<feature type="transmembrane region" description="Helical" evidence="2">
    <location>
        <begin position="450"/>
        <end position="470"/>
    </location>
</feature>
<name>A0A9P4SBH8_9PEZI</name>
<feature type="compositionally biased region" description="Polar residues" evidence="1">
    <location>
        <begin position="388"/>
        <end position="400"/>
    </location>
</feature>
<sequence length="471" mass="52594">MPYISTSQLHTLKNEAEAITTQYKSLQRSHRVLSDHLRESLDQRDEMIRLFWQQQQKLSHATGGARPSTPIPNRTTMQSTTVPGDEWLRGNWLSTKDVRVWLGEAEALFQSNMHQGSLIALDRLLNRDDVPSEIRVEAKLFKSVVLRDLGLVERAKNTVLEALKRMGQYEGLYYLRGKAHFHLGICTYESSDFEEAGRWLAYATGTRGHETECEFWKILAEVKAGKMKEVEEVAEVVGENNGGDLSLQRLRRASESSEDTKNTEDTENTLVPDDSEPVELQNIPVAHPNETSQPDKEAPSPALTPEVDVDILRQYNAMRFTPCADVDSGSWSYKTPHTSSSETNEASSVENNGSSPVSAPTSSLGRGMLRLYRAKDGSVIPSEEYEDSVSSGGDTWNEGASSIDESEVNTTTRESDINFADAVSKDTVTTALDKKQSPKKWGARLMKLEFFDSFSGFGVVGFGIGFKFFWK</sequence>
<evidence type="ECO:0000256" key="2">
    <source>
        <dbReference type="SAM" id="Phobius"/>
    </source>
</evidence>
<dbReference type="AlphaFoldDB" id="A0A9P4SBH8"/>
<dbReference type="EMBL" id="MU006096">
    <property type="protein sequence ID" value="KAF2838730.1"/>
    <property type="molecule type" value="Genomic_DNA"/>
</dbReference>
<protein>
    <submittedName>
        <fullName evidence="3">Uncharacterized protein</fullName>
    </submittedName>
</protein>
<dbReference type="Proteomes" id="UP000799429">
    <property type="component" value="Unassembled WGS sequence"/>
</dbReference>
<dbReference type="Gene3D" id="1.25.40.10">
    <property type="entry name" value="Tetratricopeptide repeat domain"/>
    <property type="match status" value="1"/>
</dbReference>
<feature type="region of interest" description="Disordered" evidence="1">
    <location>
        <begin position="382"/>
        <end position="412"/>
    </location>
</feature>
<comment type="caution">
    <text evidence="3">The sequence shown here is derived from an EMBL/GenBank/DDBJ whole genome shotgun (WGS) entry which is preliminary data.</text>
</comment>
<feature type="region of interest" description="Disordered" evidence="1">
    <location>
        <begin position="59"/>
        <end position="83"/>
    </location>
</feature>
<feature type="compositionally biased region" description="Polar residues" evidence="1">
    <location>
        <begin position="329"/>
        <end position="363"/>
    </location>
</feature>
<keyword evidence="4" id="KW-1185">Reference proteome</keyword>
<gene>
    <name evidence="3" type="ORF">M501DRAFT_828894</name>
</gene>
<evidence type="ECO:0000313" key="4">
    <source>
        <dbReference type="Proteomes" id="UP000799429"/>
    </source>
</evidence>
<accession>A0A9P4SBH8</accession>
<feature type="compositionally biased region" description="Basic and acidic residues" evidence="1">
    <location>
        <begin position="252"/>
        <end position="264"/>
    </location>
</feature>
<dbReference type="SUPFAM" id="SSF48452">
    <property type="entry name" value="TPR-like"/>
    <property type="match status" value="1"/>
</dbReference>
<proteinExistence type="predicted"/>
<feature type="region of interest" description="Disordered" evidence="1">
    <location>
        <begin position="325"/>
        <end position="363"/>
    </location>
</feature>
<keyword evidence="2" id="KW-0812">Transmembrane</keyword>
<organism evidence="3 4">
    <name type="scientific">Patellaria atrata CBS 101060</name>
    <dbReference type="NCBI Taxonomy" id="1346257"/>
    <lineage>
        <taxon>Eukaryota</taxon>
        <taxon>Fungi</taxon>
        <taxon>Dikarya</taxon>
        <taxon>Ascomycota</taxon>
        <taxon>Pezizomycotina</taxon>
        <taxon>Dothideomycetes</taxon>
        <taxon>Dothideomycetes incertae sedis</taxon>
        <taxon>Patellariales</taxon>
        <taxon>Patellariaceae</taxon>
        <taxon>Patellaria</taxon>
    </lineage>
</organism>
<evidence type="ECO:0000256" key="1">
    <source>
        <dbReference type="SAM" id="MobiDB-lite"/>
    </source>
</evidence>
<keyword evidence="2" id="KW-1133">Transmembrane helix</keyword>
<dbReference type="OrthoDB" id="3928392at2759"/>
<keyword evidence="2" id="KW-0472">Membrane</keyword>
<dbReference type="InterPro" id="IPR011990">
    <property type="entry name" value="TPR-like_helical_dom_sf"/>
</dbReference>
<feature type="region of interest" description="Disordered" evidence="1">
    <location>
        <begin position="245"/>
        <end position="277"/>
    </location>
</feature>